<dbReference type="SUPFAM" id="SSF55729">
    <property type="entry name" value="Acyl-CoA N-acyltransferases (Nat)"/>
    <property type="match status" value="1"/>
</dbReference>
<keyword evidence="4" id="KW-0808">Transferase</keyword>
<dbReference type="Pfam" id="PF13673">
    <property type="entry name" value="Acetyltransf_10"/>
    <property type="match status" value="1"/>
</dbReference>
<evidence type="ECO:0000256" key="2">
    <source>
        <dbReference type="SAM" id="Phobius"/>
    </source>
</evidence>
<reference evidence="4 5" key="1">
    <citation type="submission" date="2018-08" db="EMBL/GenBank/DDBJ databases">
        <title>A genome reference for cultivated species of the human gut microbiota.</title>
        <authorList>
            <person name="Zou Y."/>
            <person name="Xue W."/>
            <person name="Luo G."/>
        </authorList>
    </citation>
    <scope>NUCLEOTIDE SEQUENCE [LARGE SCALE GENOMIC DNA]</scope>
    <source>
        <strain evidence="4 5">AF22-12AC</strain>
    </source>
</reference>
<keyword evidence="2" id="KW-1133">Transmembrane helix</keyword>
<protein>
    <submittedName>
        <fullName evidence="4">GNAT family N-acetyltransferase</fullName>
    </submittedName>
</protein>
<evidence type="ECO:0000259" key="3">
    <source>
        <dbReference type="PROSITE" id="PS51186"/>
    </source>
</evidence>
<evidence type="ECO:0000313" key="4">
    <source>
        <dbReference type="EMBL" id="RGS40991.1"/>
    </source>
</evidence>
<dbReference type="InterPro" id="IPR052564">
    <property type="entry name" value="N-acetyltrans/Recomb-assoc"/>
</dbReference>
<keyword evidence="2" id="KW-0472">Membrane</keyword>
<feature type="domain" description="N-acetyltransferase" evidence="3">
    <location>
        <begin position="17"/>
        <end position="172"/>
    </location>
</feature>
<dbReference type="PANTHER" id="PTHR43451">
    <property type="entry name" value="ACETYLTRANSFERASE (GNAT) FAMILY PROTEIN"/>
    <property type="match status" value="1"/>
</dbReference>
<accession>A0A395V784</accession>
<dbReference type="PROSITE" id="PS51186">
    <property type="entry name" value="GNAT"/>
    <property type="match status" value="1"/>
</dbReference>
<dbReference type="GO" id="GO:0016747">
    <property type="term" value="F:acyltransferase activity, transferring groups other than amino-acyl groups"/>
    <property type="evidence" value="ECO:0007669"/>
    <property type="project" value="InterPro"/>
</dbReference>
<dbReference type="InterPro" id="IPR016181">
    <property type="entry name" value="Acyl_CoA_acyltransferase"/>
</dbReference>
<evidence type="ECO:0000313" key="5">
    <source>
        <dbReference type="Proteomes" id="UP000266172"/>
    </source>
</evidence>
<dbReference type="Proteomes" id="UP000266172">
    <property type="component" value="Unassembled WGS sequence"/>
</dbReference>
<organism evidence="4 5">
    <name type="scientific">Roseburia hominis</name>
    <dbReference type="NCBI Taxonomy" id="301301"/>
    <lineage>
        <taxon>Bacteria</taxon>
        <taxon>Bacillati</taxon>
        <taxon>Bacillota</taxon>
        <taxon>Clostridia</taxon>
        <taxon>Lachnospirales</taxon>
        <taxon>Lachnospiraceae</taxon>
        <taxon>Roseburia</taxon>
    </lineage>
</organism>
<feature type="compositionally biased region" description="Acidic residues" evidence="1">
    <location>
        <begin position="254"/>
        <end position="267"/>
    </location>
</feature>
<feature type="transmembrane region" description="Helical" evidence="2">
    <location>
        <begin position="215"/>
        <end position="240"/>
    </location>
</feature>
<dbReference type="Gene3D" id="3.40.630.30">
    <property type="match status" value="1"/>
</dbReference>
<feature type="region of interest" description="Disordered" evidence="1">
    <location>
        <begin position="247"/>
        <end position="267"/>
    </location>
</feature>
<gene>
    <name evidence="4" type="ORF">DWX93_07220</name>
</gene>
<dbReference type="InterPro" id="IPR000182">
    <property type="entry name" value="GNAT_dom"/>
</dbReference>
<dbReference type="PANTHER" id="PTHR43451:SF1">
    <property type="entry name" value="ACETYLTRANSFERASE"/>
    <property type="match status" value="1"/>
</dbReference>
<keyword evidence="2" id="KW-0812">Transmembrane</keyword>
<evidence type="ECO:0000256" key="1">
    <source>
        <dbReference type="SAM" id="MobiDB-lite"/>
    </source>
</evidence>
<dbReference type="EMBL" id="QRVL01000004">
    <property type="protein sequence ID" value="RGS40991.1"/>
    <property type="molecule type" value="Genomic_DNA"/>
</dbReference>
<dbReference type="AlphaFoldDB" id="A0A395V784"/>
<name>A0A395V784_9FIRM</name>
<comment type="caution">
    <text evidence="4">The sequence shown here is derived from an EMBL/GenBank/DDBJ whole genome shotgun (WGS) entry which is preliminary data.</text>
</comment>
<sequence length="267" mass="29676">MEEFYGSGIVKEEQIQMEIRLLYGNEIQWAVQTAHEVYEQCVRPYTRNAAEVQQYYDYMNLPNLSQEMLAGRLFLWGAFENGQMCGVSAMQNVGHITALYVRPQYFRRRIGSNLVDRMCNFAASRLQCGRVTVQAAPSAANYFYHTGFTLIQGAPAGMYVPLERRIWSVPMTQGYMGNIGGSGSTSAQGGGVPVAQPRRTKPEITYPKKKVSARVVLWLTAVTIAFAVAVVTGITVYHITQEGITGGYEMPDPVGDENTETDDGQEL</sequence>
<dbReference type="CDD" id="cd04301">
    <property type="entry name" value="NAT_SF"/>
    <property type="match status" value="1"/>
</dbReference>
<proteinExistence type="predicted"/>